<dbReference type="GO" id="GO:0006094">
    <property type="term" value="P:gluconeogenesis"/>
    <property type="evidence" value="ECO:0007669"/>
    <property type="project" value="UniProtKB-UniPathway"/>
</dbReference>
<evidence type="ECO:0000256" key="2">
    <source>
        <dbReference type="ARBA" id="ARBA00023235"/>
    </source>
</evidence>
<dbReference type="PROSITE" id="PS00171">
    <property type="entry name" value="TIM_1"/>
    <property type="match status" value="1"/>
</dbReference>
<proteinExistence type="inferred from homology"/>
<dbReference type="Pfam" id="PF00121">
    <property type="entry name" value="TIM"/>
    <property type="match status" value="1"/>
</dbReference>
<comment type="subunit">
    <text evidence="3">Homodimer.</text>
</comment>
<evidence type="ECO:0000256" key="3">
    <source>
        <dbReference type="RuleBase" id="RU363013"/>
    </source>
</evidence>
<dbReference type="GO" id="GO:0006096">
    <property type="term" value="P:glycolytic process"/>
    <property type="evidence" value="ECO:0007669"/>
    <property type="project" value="UniProtKB-UniRule"/>
</dbReference>
<dbReference type="InterPro" id="IPR035990">
    <property type="entry name" value="TIM_sf"/>
</dbReference>
<keyword evidence="3" id="KW-0312">Gluconeogenesis</keyword>
<evidence type="ECO:0000313" key="4">
    <source>
        <dbReference type="EMBL" id="OGZ94347.1"/>
    </source>
</evidence>
<feature type="non-terminal residue" evidence="4">
    <location>
        <position position="197"/>
    </location>
</feature>
<accession>A0A1G2K4L3</accession>
<evidence type="ECO:0000256" key="1">
    <source>
        <dbReference type="ARBA" id="ARBA00007422"/>
    </source>
</evidence>
<dbReference type="Gene3D" id="3.20.20.70">
    <property type="entry name" value="Aldolase class I"/>
    <property type="match status" value="1"/>
</dbReference>
<dbReference type="EC" id="5.3.1.1" evidence="3"/>
<name>A0A1G2K4L3_9BACT</name>
<dbReference type="PANTHER" id="PTHR21139">
    <property type="entry name" value="TRIOSEPHOSPHATE ISOMERASE"/>
    <property type="match status" value="1"/>
</dbReference>
<comment type="pathway">
    <text evidence="3">Carbohydrate degradation; glycolysis; D-glyceraldehyde 3-phosphate from glycerone phosphate: step 1/1.</text>
</comment>
<comment type="subcellular location">
    <subcellularLocation>
        <location evidence="3">Cytoplasm</location>
    </subcellularLocation>
</comment>
<gene>
    <name evidence="4" type="ORF">A2633_01945</name>
</gene>
<dbReference type="GO" id="GO:0046166">
    <property type="term" value="P:glyceraldehyde-3-phosphate biosynthetic process"/>
    <property type="evidence" value="ECO:0007669"/>
    <property type="project" value="TreeGrafter"/>
</dbReference>
<comment type="similarity">
    <text evidence="1 3">Belongs to the triosephosphate isomerase family.</text>
</comment>
<dbReference type="Proteomes" id="UP000177152">
    <property type="component" value="Unassembled WGS sequence"/>
</dbReference>
<dbReference type="InterPro" id="IPR013785">
    <property type="entry name" value="Aldolase_TIM"/>
</dbReference>
<dbReference type="PROSITE" id="PS51440">
    <property type="entry name" value="TIM_2"/>
    <property type="match status" value="1"/>
</dbReference>
<dbReference type="SUPFAM" id="SSF51351">
    <property type="entry name" value="Triosephosphate isomerase (TIM)"/>
    <property type="match status" value="1"/>
</dbReference>
<organism evidence="4 5">
    <name type="scientific">Candidatus Sungbacteria bacterium RIFCSPHIGHO2_01_FULL_47_32</name>
    <dbReference type="NCBI Taxonomy" id="1802264"/>
    <lineage>
        <taxon>Bacteria</taxon>
        <taxon>Candidatus Sungiibacteriota</taxon>
    </lineage>
</organism>
<evidence type="ECO:0000313" key="5">
    <source>
        <dbReference type="Proteomes" id="UP000177152"/>
    </source>
</evidence>
<dbReference type="InterPro" id="IPR020861">
    <property type="entry name" value="Triosephosphate_isomerase_AS"/>
</dbReference>
<dbReference type="CDD" id="cd00311">
    <property type="entry name" value="TIM"/>
    <property type="match status" value="1"/>
</dbReference>
<dbReference type="GO" id="GO:0019563">
    <property type="term" value="P:glycerol catabolic process"/>
    <property type="evidence" value="ECO:0007669"/>
    <property type="project" value="TreeGrafter"/>
</dbReference>
<dbReference type="GO" id="GO:0004807">
    <property type="term" value="F:triose-phosphate isomerase activity"/>
    <property type="evidence" value="ECO:0007669"/>
    <property type="project" value="UniProtKB-UniRule"/>
</dbReference>
<comment type="pathway">
    <text evidence="3">Carbohydrate biosynthesis; gluconeogenesis.</text>
</comment>
<dbReference type="NCBIfam" id="TIGR00419">
    <property type="entry name" value="tim"/>
    <property type="match status" value="1"/>
</dbReference>
<dbReference type="AlphaFoldDB" id="A0A1G2K4L3"/>
<keyword evidence="3" id="KW-0963">Cytoplasm</keyword>
<dbReference type="PANTHER" id="PTHR21139:SF42">
    <property type="entry name" value="TRIOSEPHOSPHATE ISOMERASE"/>
    <property type="match status" value="1"/>
</dbReference>
<keyword evidence="2 3" id="KW-0413">Isomerase</keyword>
<dbReference type="UniPathway" id="UPA00138"/>
<reference evidence="4 5" key="1">
    <citation type="journal article" date="2016" name="Nat. Commun.">
        <title>Thousands of microbial genomes shed light on interconnected biogeochemical processes in an aquifer system.</title>
        <authorList>
            <person name="Anantharaman K."/>
            <person name="Brown C.T."/>
            <person name="Hug L.A."/>
            <person name="Sharon I."/>
            <person name="Castelle C.J."/>
            <person name="Probst A.J."/>
            <person name="Thomas B.C."/>
            <person name="Singh A."/>
            <person name="Wilkins M.J."/>
            <person name="Karaoz U."/>
            <person name="Brodie E.L."/>
            <person name="Williams K.H."/>
            <person name="Hubbard S.S."/>
            <person name="Banfield J.F."/>
        </authorList>
    </citation>
    <scope>NUCLEOTIDE SEQUENCE [LARGE SCALE GENOMIC DNA]</scope>
</reference>
<comment type="caution">
    <text evidence="4">The sequence shown here is derived from an EMBL/GenBank/DDBJ whole genome shotgun (WGS) entry which is preliminary data.</text>
</comment>
<dbReference type="UniPathway" id="UPA00109">
    <property type="reaction ID" value="UER00189"/>
</dbReference>
<comment type="catalytic activity">
    <reaction evidence="3">
        <text>D-glyceraldehyde 3-phosphate = dihydroxyacetone phosphate</text>
        <dbReference type="Rhea" id="RHEA:18585"/>
        <dbReference type="ChEBI" id="CHEBI:57642"/>
        <dbReference type="ChEBI" id="CHEBI:59776"/>
        <dbReference type="EC" id="5.3.1.1"/>
    </reaction>
</comment>
<sequence>MHKSIIIANWKLNPGTASEARLLFSAVKKGVAGIRNAEVVVCPPFVYLPALSEIRRAASLGAQDCFWEDKGAYTGEVSSSMLKEFGVTHVIVGHSERRNWLGETDEMIARKIKAVLKEKLMPVLCVGERERDSSGDIPVVVEEQICAALSGLKKGEFKNGIIAYEPVWAIGTGRPDTPDDAARAAIFIRKIVKKVLG</sequence>
<dbReference type="InterPro" id="IPR000652">
    <property type="entry name" value="Triosephosphate_isomerase"/>
</dbReference>
<keyword evidence="3" id="KW-0324">Glycolysis</keyword>
<dbReference type="GO" id="GO:0005829">
    <property type="term" value="C:cytosol"/>
    <property type="evidence" value="ECO:0007669"/>
    <property type="project" value="TreeGrafter"/>
</dbReference>
<dbReference type="EMBL" id="MHQC01000037">
    <property type="protein sequence ID" value="OGZ94347.1"/>
    <property type="molecule type" value="Genomic_DNA"/>
</dbReference>
<protein>
    <recommendedName>
        <fullName evidence="3">Triosephosphate isomerase</fullName>
        <ecNumber evidence="3">5.3.1.1</ecNumber>
    </recommendedName>
</protein>